<organism evidence="4 5">
    <name type="scientific">Moniliophthora roreri (strain MCA 2997)</name>
    <name type="common">Cocoa frosty pod rot fungus</name>
    <name type="synonym">Crinipellis roreri</name>
    <dbReference type="NCBI Taxonomy" id="1381753"/>
    <lineage>
        <taxon>Eukaryota</taxon>
        <taxon>Fungi</taxon>
        <taxon>Dikarya</taxon>
        <taxon>Basidiomycota</taxon>
        <taxon>Agaricomycotina</taxon>
        <taxon>Agaricomycetes</taxon>
        <taxon>Agaricomycetidae</taxon>
        <taxon>Agaricales</taxon>
        <taxon>Marasmiineae</taxon>
        <taxon>Marasmiaceae</taxon>
        <taxon>Moniliophthora</taxon>
    </lineage>
</organism>
<evidence type="ECO:0000256" key="2">
    <source>
        <dbReference type="ARBA" id="ARBA00022857"/>
    </source>
</evidence>
<dbReference type="InterPro" id="IPR020904">
    <property type="entry name" value="Sc_DH/Rdtase_CS"/>
</dbReference>
<keyword evidence="2" id="KW-0521">NADP</keyword>
<gene>
    <name evidence="4" type="ORF">Moror_2540</name>
</gene>
<protein>
    <submittedName>
        <fullName evidence="4">Short-chain dehydrogenase reductase sdr</fullName>
    </submittedName>
</protein>
<dbReference type="CDD" id="cd05362">
    <property type="entry name" value="THN_reductase-like_SDR_c"/>
    <property type="match status" value="1"/>
</dbReference>
<proteinExistence type="inferred from homology"/>
<keyword evidence="5" id="KW-1185">Reference proteome</keyword>
<evidence type="ECO:0000313" key="4">
    <source>
        <dbReference type="EMBL" id="ESK91622.1"/>
    </source>
</evidence>
<dbReference type="EMBL" id="AWSO01000333">
    <property type="protein sequence ID" value="ESK91622.1"/>
    <property type="molecule type" value="Genomic_DNA"/>
</dbReference>
<dbReference type="Gene3D" id="3.40.50.720">
    <property type="entry name" value="NAD(P)-binding Rossmann-like Domain"/>
    <property type="match status" value="1"/>
</dbReference>
<dbReference type="HOGENOM" id="CLU_010194_1_3_1"/>
<dbReference type="SUPFAM" id="SSF51735">
    <property type="entry name" value="NAD(P)-binding Rossmann-fold domains"/>
    <property type="match status" value="1"/>
</dbReference>
<dbReference type="FunFam" id="3.40.50.720:FF:000084">
    <property type="entry name" value="Short-chain dehydrogenase reductase"/>
    <property type="match status" value="1"/>
</dbReference>
<dbReference type="Pfam" id="PF13561">
    <property type="entry name" value="adh_short_C2"/>
    <property type="match status" value="1"/>
</dbReference>
<name>V2XD50_MONRO</name>
<dbReference type="PANTHER" id="PTHR48107:SF7">
    <property type="entry name" value="RE15974P"/>
    <property type="match status" value="1"/>
</dbReference>
<dbReference type="GO" id="GO:0016614">
    <property type="term" value="F:oxidoreductase activity, acting on CH-OH group of donors"/>
    <property type="evidence" value="ECO:0007669"/>
    <property type="project" value="UniProtKB-ARBA"/>
</dbReference>
<evidence type="ECO:0000256" key="3">
    <source>
        <dbReference type="ARBA" id="ARBA00023002"/>
    </source>
</evidence>
<dbReference type="STRING" id="1381753.V2XD50"/>
<comment type="caution">
    <text evidence="4">The sequence shown here is derived from an EMBL/GenBank/DDBJ whole genome shotgun (WGS) entry which is preliminary data.</text>
</comment>
<dbReference type="PROSITE" id="PS00061">
    <property type="entry name" value="ADH_SHORT"/>
    <property type="match status" value="1"/>
</dbReference>
<dbReference type="AlphaFoldDB" id="V2XD50"/>
<keyword evidence="3" id="KW-0560">Oxidoreductase</keyword>
<dbReference type="PANTHER" id="PTHR48107">
    <property type="entry name" value="NADPH-DEPENDENT ALDEHYDE REDUCTASE-LIKE PROTEIN, CHLOROPLASTIC-RELATED"/>
    <property type="match status" value="1"/>
</dbReference>
<evidence type="ECO:0000313" key="5">
    <source>
        <dbReference type="Proteomes" id="UP000017559"/>
    </source>
</evidence>
<dbReference type="KEGG" id="mrr:Moror_2540"/>
<dbReference type="PRINTS" id="PR00080">
    <property type="entry name" value="SDRFAMILY"/>
</dbReference>
<dbReference type="InterPro" id="IPR036291">
    <property type="entry name" value="NAD(P)-bd_dom_sf"/>
</dbReference>
<evidence type="ECO:0000256" key="1">
    <source>
        <dbReference type="ARBA" id="ARBA00006484"/>
    </source>
</evidence>
<dbReference type="Proteomes" id="UP000017559">
    <property type="component" value="Unassembled WGS sequence"/>
</dbReference>
<accession>V2XD50</accession>
<dbReference type="PRINTS" id="PR00081">
    <property type="entry name" value="GDHRDH"/>
</dbReference>
<dbReference type="OrthoDB" id="5327538at2759"/>
<comment type="similarity">
    <text evidence="1">Belongs to the short-chain dehydrogenases/reductases (SDR) family.</text>
</comment>
<dbReference type="InterPro" id="IPR002347">
    <property type="entry name" value="SDR_fam"/>
</dbReference>
<reference evidence="4 5" key="1">
    <citation type="journal article" date="2014" name="BMC Genomics">
        <title>Genome and secretome analysis of the hemibiotrophic fungal pathogen, Moniliophthora roreri, which causes frosty pod rot disease of cacao: mechanisms of the biotrophic and necrotrophic phases.</title>
        <authorList>
            <person name="Meinhardt L.W."/>
            <person name="Costa G.G.L."/>
            <person name="Thomazella D.P.T."/>
            <person name="Teixeira P.J.P.L."/>
            <person name="Carazzolle M.F."/>
            <person name="Schuster S.C."/>
            <person name="Carlson J.E."/>
            <person name="Guiltinan M.J."/>
            <person name="Mieczkowski P."/>
            <person name="Farmer A."/>
            <person name="Ramaraj T."/>
            <person name="Crozier J."/>
            <person name="Davis R.E."/>
            <person name="Shao J."/>
            <person name="Melnick R.L."/>
            <person name="Pereira G.A.G."/>
            <person name="Bailey B.A."/>
        </authorList>
    </citation>
    <scope>NUCLEOTIDE SEQUENCE [LARGE SCALE GENOMIC DNA]</scope>
    <source>
        <strain evidence="4 5">MCA 2997</strain>
    </source>
</reference>
<sequence length="296" mass="30925">MPFFRSVTSRLLSTLSSLRGRAPIHSQSATVAHEKTTVGDAEANLPRTLKGKVAVVTGSSRSIGAAIAKALAEQGANVIVNYGHDPAPAAEVVSTIKSSGKGDAVAVKADASTIEGGRTLLQETLKAFGRLDILVLNAGIMGSKTLKDVDEAFFDAHFNTNLKGPLFLVKEAANVLPAPGGRIIFFSTSLTAASSVLPNALCYVASKGAVEQISRVLAKDLGTKGLTVNTVSPGPVDTPLFRDGKPQHIIDMIAAQNPSNRLAQPEDIAPIVAFLARPEAQWINGQNIRVNGGFVV</sequence>